<name>A0ABS1KNT5_9BACT</name>
<dbReference type="Proteomes" id="UP000613030">
    <property type="component" value="Unassembled WGS sequence"/>
</dbReference>
<accession>A0ABS1KNT5</accession>
<organism evidence="1 2">
    <name type="scientific">Chryseolinea lacunae</name>
    <dbReference type="NCBI Taxonomy" id="2801331"/>
    <lineage>
        <taxon>Bacteria</taxon>
        <taxon>Pseudomonadati</taxon>
        <taxon>Bacteroidota</taxon>
        <taxon>Cytophagia</taxon>
        <taxon>Cytophagales</taxon>
        <taxon>Fulvivirgaceae</taxon>
        <taxon>Chryseolinea</taxon>
    </lineage>
</organism>
<protein>
    <submittedName>
        <fullName evidence="1">Uncharacterized protein</fullName>
    </submittedName>
</protein>
<proteinExistence type="predicted"/>
<dbReference type="RefSeq" id="WP_236675830.1">
    <property type="nucleotide sequence ID" value="NZ_JAERRB010000001.1"/>
</dbReference>
<comment type="caution">
    <text evidence="1">The sequence shown here is derived from an EMBL/GenBank/DDBJ whole genome shotgun (WGS) entry which is preliminary data.</text>
</comment>
<dbReference type="EMBL" id="JAERRB010000001">
    <property type="protein sequence ID" value="MBL0739911.1"/>
    <property type="molecule type" value="Genomic_DNA"/>
</dbReference>
<sequence>MRKAITKRRLRKEKMPKVLSRRLANRFKNDPYVLKKNEEAKAMLAKVDWEAFEKLVEVSRRGSANKH</sequence>
<evidence type="ECO:0000313" key="1">
    <source>
        <dbReference type="EMBL" id="MBL0739911.1"/>
    </source>
</evidence>
<evidence type="ECO:0000313" key="2">
    <source>
        <dbReference type="Proteomes" id="UP000613030"/>
    </source>
</evidence>
<reference evidence="1 2" key="1">
    <citation type="submission" date="2021-01" db="EMBL/GenBank/DDBJ databases">
        <title>Chryseolinea sp. Jin1 Genome sequencing and assembly.</title>
        <authorList>
            <person name="Kim I."/>
        </authorList>
    </citation>
    <scope>NUCLEOTIDE SEQUENCE [LARGE SCALE GENOMIC DNA]</scope>
    <source>
        <strain evidence="1 2">Jin1</strain>
    </source>
</reference>
<gene>
    <name evidence="1" type="ORF">JI741_01715</name>
</gene>
<keyword evidence="2" id="KW-1185">Reference proteome</keyword>